<dbReference type="InterPro" id="IPR039561">
    <property type="entry name" value="Peptidase_M15C"/>
</dbReference>
<protein>
    <submittedName>
        <fullName evidence="3">Unannotated protein</fullName>
    </submittedName>
</protein>
<name>A0A6J7FEG3_9ZZZZ</name>
<reference evidence="3" key="1">
    <citation type="submission" date="2020-05" db="EMBL/GenBank/DDBJ databases">
        <authorList>
            <person name="Chiriac C."/>
            <person name="Salcher M."/>
            <person name="Ghai R."/>
            <person name="Kavagutti S V."/>
        </authorList>
    </citation>
    <scope>NUCLEOTIDE SEQUENCE</scope>
</reference>
<dbReference type="SUPFAM" id="SSF47090">
    <property type="entry name" value="PGBD-like"/>
    <property type="match status" value="1"/>
</dbReference>
<dbReference type="Pfam" id="PF01471">
    <property type="entry name" value="PG_binding_1"/>
    <property type="match status" value="1"/>
</dbReference>
<dbReference type="GO" id="GO:0008233">
    <property type="term" value="F:peptidase activity"/>
    <property type="evidence" value="ECO:0007669"/>
    <property type="project" value="InterPro"/>
</dbReference>
<feature type="domain" description="Peptidoglycan binding-like" evidence="1">
    <location>
        <begin position="152"/>
        <end position="203"/>
    </location>
</feature>
<gene>
    <name evidence="3" type="ORF">UFOPK3376_02930</name>
</gene>
<organism evidence="3">
    <name type="scientific">freshwater metagenome</name>
    <dbReference type="NCBI Taxonomy" id="449393"/>
    <lineage>
        <taxon>unclassified sequences</taxon>
        <taxon>metagenomes</taxon>
        <taxon>ecological metagenomes</taxon>
    </lineage>
</organism>
<dbReference type="InterPro" id="IPR036365">
    <property type="entry name" value="PGBD-like_sf"/>
</dbReference>
<dbReference type="InterPro" id="IPR009045">
    <property type="entry name" value="Zn_M74/Hedgehog-like"/>
</dbReference>
<proteinExistence type="predicted"/>
<dbReference type="Gene3D" id="3.30.1380.10">
    <property type="match status" value="1"/>
</dbReference>
<dbReference type="Pfam" id="PF13539">
    <property type="entry name" value="Peptidase_M15_4"/>
    <property type="match status" value="1"/>
</dbReference>
<evidence type="ECO:0000313" key="3">
    <source>
        <dbReference type="EMBL" id="CAB4892208.1"/>
    </source>
</evidence>
<dbReference type="AlphaFoldDB" id="A0A6J7FEG3"/>
<evidence type="ECO:0000259" key="1">
    <source>
        <dbReference type="Pfam" id="PF01471"/>
    </source>
</evidence>
<feature type="domain" description="Peptidase M15C" evidence="2">
    <location>
        <begin position="302"/>
        <end position="383"/>
    </location>
</feature>
<dbReference type="Gene3D" id="1.10.101.10">
    <property type="entry name" value="PGBD-like superfamily/PGBD"/>
    <property type="match status" value="1"/>
</dbReference>
<dbReference type="EMBL" id="CAFBLP010000117">
    <property type="protein sequence ID" value="CAB4892208.1"/>
    <property type="molecule type" value="Genomic_DNA"/>
</dbReference>
<accession>A0A6J7FEG3</accession>
<evidence type="ECO:0000259" key="2">
    <source>
        <dbReference type="Pfam" id="PF13539"/>
    </source>
</evidence>
<dbReference type="SUPFAM" id="SSF55166">
    <property type="entry name" value="Hedgehog/DD-peptidase"/>
    <property type="match status" value="1"/>
</dbReference>
<sequence length="789" mass="82410">MTDRAVRQRFPTLCARPPVRLRIDESTKLVQLQRFRADRSFMFAKCAEARRRVTHGLIVTLMLPVAIAATSTAMAPHIASATLDMTPWVFPTMPVLCTAAQANTGDVANCTLAGDGASPPDRGFGTPPFPATAAGATVPWVDLGIGSTGHVVTATQTALKAAGQTLMIDGDYGSQTASAVSLYQAASGLAITGIVDATTASRLGVTNTTAGAFPPAGFTWLGWAYNGSPVLSAWETKMVRNNTLWGTVAAGRFQGNADIMDLYAGFISEISLAGYSVQDVGSYAFRCTASTRKDCQELGIDALSNHAWGLAMDMNTTANPMYTYRASSGGSACAIAIKTDMPKWVVQTAQRWGLYWGGYAWSSGCKSPSDIRSSTTRDPMHFEFNGTLDQARAIIARNGSSTRLCTPTIGDDGSVRNSCSDSRLPMAGWRLPVDLKAPVGATAALVNITLTGATMPGYVTAEDCLPITNPVRQWSNGNFAAGTTVANLSVVPIDANGRFCLFQSGRVQSIVDVQGFFVPATQSGAAGFVNVAQERVLDTRTAGIRLPGQQPSNVGGLGGIPAGASAVLLNATVVDPTSPGYLTADSCAHLNSAPPTSSNVNFGTGTVVANLAVVPQTGGVTPASACMWPSASTHLVVDTQGAFVPNTGLGLSLVAPTRLADTRECADHVIRQLCDARIPDGQMLRVSGARGSSALVNLTLTDSTGDVFAVADRCDVLATSRPLRSNANGGIGRTVANLAVVPVSPDGSFCVWVSKATHVVVDIQGVFEDAGALRFVTQSPTRRLDTRTL</sequence>
<dbReference type="InterPro" id="IPR036366">
    <property type="entry name" value="PGBDSf"/>
</dbReference>
<dbReference type="InterPro" id="IPR002477">
    <property type="entry name" value="Peptidoglycan-bd-like"/>
</dbReference>